<dbReference type="InterPro" id="IPR036280">
    <property type="entry name" value="Multihaem_cyt_sf"/>
</dbReference>
<evidence type="ECO:0000256" key="1">
    <source>
        <dbReference type="ARBA" id="ARBA00022729"/>
    </source>
</evidence>
<name>A0A3B1BAM0_9ZZZZ</name>
<keyword evidence="1" id="KW-0732">Signal</keyword>
<sequence length="329" mass="36024">MSHLIYLLVVLFFLAACGGGEITDTYNGELSSLSESLIVTSAHGDSGSAWGLPDCSACHKLGVIHEQADNIRALVQLRGYDSCAGCHGNNGTGILRQCLICHNQNDLPATPHQDGVRNHGFIADVEMLANDDSCFACHNNSDMDGRFDLNRDLSRFMDASQNYRPYSSLNDFCLRCHNRDHQQQAYPVREREPGDTLVTIEESWKHIDRHGEIDGLGARIYTGLRDGYVYSSRVGCTDCHTMHGSNNLKLIIGRSDNGVSLLDSSLRNRPYDVSISNGDFSQLCVLCHQMQSISDQGDEDTGNGLSGVHATGSDCRECHSHGEVVQAGM</sequence>
<proteinExistence type="predicted"/>
<protein>
    <submittedName>
        <fullName evidence="2">Uncharacterized protein</fullName>
    </submittedName>
</protein>
<dbReference type="AlphaFoldDB" id="A0A3B1BAM0"/>
<dbReference type="Gene3D" id="3.90.10.10">
    <property type="entry name" value="Cytochrome C3"/>
    <property type="match status" value="1"/>
</dbReference>
<dbReference type="PANTHER" id="PTHR35038:SF10">
    <property type="entry name" value="HIGH-MOLECULAR-WEIGHT CYTOCHROME C"/>
    <property type="match status" value="1"/>
</dbReference>
<evidence type="ECO:0000313" key="2">
    <source>
        <dbReference type="EMBL" id="VAX09024.1"/>
    </source>
</evidence>
<gene>
    <name evidence="2" type="ORF">MNBD_GAMMA25-105</name>
</gene>
<reference evidence="2" key="1">
    <citation type="submission" date="2018-06" db="EMBL/GenBank/DDBJ databases">
        <authorList>
            <person name="Zhirakovskaya E."/>
        </authorList>
    </citation>
    <scope>NUCLEOTIDE SEQUENCE</scope>
</reference>
<dbReference type="InterPro" id="IPR051829">
    <property type="entry name" value="Multiheme_Cytochr_ET"/>
</dbReference>
<accession>A0A3B1BAM0</accession>
<dbReference type="EMBL" id="UOFY01000031">
    <property type="protein sequence ID" value="VAX09024.1"/>
    <property type="molecule type" value="Genomic_DNA"/>
</dbReference>
<dbReference type="PANTHER" id="PTHR35038">
    <property type="entry name" value="DISSIMILATORY SULFITE REDUCTASE SIRA"/>
    <property type="match status" value="1"/>
</dbReference>
<organism evidence="2">
    <name type="scientific">hydrothermal vent metagenome</name>
    <dbReference type="NCBI Taxonomy" id="652676"/>
    <lineage>
        <taxon>unclassified sequences</taxon>
        <taxon>metagenomes</taxon>
        <taxon>ecological metagenomes</taxon>
    </lineage>
</organism>
<dbReference type="SUPFAM" id="SSF48695">
    <property type="entry name" value="Multiheme cytochromes"/>
    <property type="match status" value="1"/>
</dbReference>